<organism evidence="3 4">
    <name type="scientific">Chishuiella changwenlii</name>
    <dbReference type="NCBI Taxonomy" id="1434701"/>
    <lineage>
        <taxon>Bacteria</taxon>
        <taxon>Pseudomonadati</taxon>
        <taxon>Bacteroidota</taxon>
        <taxon>Flavobacteriia</taxon>
        <taxon>Flavobacteriales</taxon>
        <taxon>Weeksellaceae</taxon>
        <taxon>Chishuiella</taxon>
    </lineage>
</organism>
<name>A0A1M6YU51_9FLAO</name>
<dbReference type="Proteomes" id="UP000184120">
    <property type="component" value="Unassembled WGS sequence"/>
</dbReference>
<dbReference type="RefSeq" id="WP_143147290.1">
    <property type="nucleotide sequence ID" value="NZ_BMFL01000001.1"/>
</dbReference>
<evidence type="ECO:0000256" key="1">
    <source>
        <dbReference type="SAM" id="SignalP"/>
    </source>
</evidence>
<evidence type="ECO:0000313" key="2">
    <source>
        <dbReference type="EMBL" id="GGE88229.1"/>
    </source>
</evidence>
<reference evidence="2" key="5">
    <citation type="submission" date="2024-05" db="EMBL/GenBank/DDBJ databases">
        <authorList>
            <person name="Sun Q."/>
            <person name="Zhou Y."/>
        </authorList>
    </citation>
    <scope>NUCLEOTIDE SEQUENCE</scope>
    <source>
        <strain evidence="2">CGMCC 1.12707</strain>
    </source>
</reference>
<keyword evidence="5" id="KW-1185">Reference proteome</keyword>
<dbReference type="Gene3D" id="2.60.40.1120">
    <property type="entry name" value="Carboxypeptidase-like, regulatory domain"/>
    <property type="match status" value="1"/>
</dbReference>
<keyword evidence="1" id="KW-0732">Signal</keyword>
<reference evidence="2" key="1">
    <citation type="journal article" date="2014" name="Int. J. Syst. Evol. Microbiol.">
        <title>Complete genome of a new Firmicutes species belonging to the dominant human colonic microbiota ('Ruminococcus bicirculans') reveals two chromosomes and a selective capacity to utilize plant glucans.</title>
        <authorList>
            <consortium name="NISC Comparative Sequencing Program"/>
            <person name="Wegmann U."/>
            <person name="Louis P."/>
            <person name="Goesmann A."/>
            <person name="Henrissat B."/>
            <person name="Duncan S.H."/>
            <person name="Flint H.J."/>
        </authorList>
    </citation>
    <scope>NUCLEOTIDE SEQUENCE</scope>
    <source>
        <strain evidence="2">CGMCC 1.12707</strain>
    </source>
</reference>
<dbReference type="Proteomes" id="UP000650994">
    <property type="component" value="Unassembled WGS sequence"/>
</dbReference>
<reference evidence="4" key="2">
    <citation type="submission" date="2016-11" db="EMBL/GenBank/DDBJ databases">
        <authorList>
            <person name="Varghese N."/>
            <person name="Submissions S."/>
        </authorList>
    </citation>
    <scope>NUCLEOTIDE SEQUENCE [LARGE SCALE GENOMIC DNA]</scope>
    <source>
        <strain evidence="4">DSM 27989</strain>
    </source>
</reference>
<dbReference type="AlphaFoldDB" id="A0A1M6YU51"/>
<protein>
    <recommendedName>
        <fullName evidence="6">CarboxypepD_reg-like domain-containing protein</fullName>
    </recommendedName>
</protein>
<proteinExistence type="predicted"/>
<sequence>MMSKILYTIAFSLISLFSIAQTNLITGKVVIDDAVAGQDALEGIIVENQKTHAKATTNAEGMFSIKASVGDELSFSNDFYEERSVKVSQEMLKKGFIIVHLNIEVVELAETTVNTLDKNWKNNVKDSKTKETALYEGLGLDPNMQYKKVNPNASSVLNGNGPLDPTQWISMISGQKKKAKKQDQYFKRVEKIKAVEDYFTTEYFVESLNIPENKVNDFVTYCYSNFEIEKLVKQNKYERIEEVFKEQASTYLNMIEKK</sequence>
<evidence type="ECO:0000313" key="4">
    <source>
        <dbReference type="Proteomes" id="UP000184120"/>
    </source>
</evidence>
<evidence type="ECO:0000313" key="3">
    <source>
        <dbReference type="EMBL" id="SHL21615.1"/>
    </source>
</evidence>
<reference evidence="5" key="4">
    <citation type="journal article" date="2019" name="Int. J. Syst. Evol. Microbiol.">
        <title>The Global Catalogue of Microorganisms (GCM) 10K type strain sequencing project: providing services to taxonomists for standard genome sequencing and annotation.</title>
        <authorList>
            <consortium name="The Broad Institute Genomics Platform"/>
            <consortium name="The Broad Institute Genome Sequencing Center for Infectious Disease"/>
            <person name="Wu L."/>
            <person name="Ma J."/>
        </authorList>
    </citation>
    <scope>NUCLEOTIDE SEQUENCE [LARGE SCALE GENOMIC DNA]</scope>
    <source>
        <strain evidence="5">CGMCC 1.12707</strain>
    </source>
</reference>
<dbReference type="EMBL" id="FRBH01000007">
    <property type="protein sequence ID" value="SHL21615.1"/>
    <property type="molecule type" value="Genomic_DNA"/>
</dbReference>
<gene>
    <name evidence="2" type="ORF">GCM10010984_02460</name>
    <name evidence="3" type="ORF">SAMN05443634_10736</name>
</gene>
<dbReference type="STRING" id="1434701.SAMN05443634_10736"/>
<dbReference type="OrthoDB" id="1436952at2"/>
<dbReference type="EMBL" id="BMFL01000001">
    <property type="protein sequence ID" value="GGE88229.1"/>
    <property type="molecule type" value="Genomic_DNA"/>
</dbReference>
<evidence type="ECO:0008006" key="6">
    <source>
        <dbReference type="Google" id="ProtNLM"/>
    </source>
</evidence>
<reference evidence="3" key="3">
    <citation type="submission" date="2016-11" db="EMBL/GenBank/DDBJ databases">
        <authorList>
            <person name="Jaros S."/>
            <person name="Januszkiewicz K."/>
            <person name="Wedrychowicz H."/>
        </authorList>
    </citation>
    <scope>NUCLEOTIDE SEQUENCE [LARGE SCALE GENOMIC DNA]</scope>
    <source>
        <strain evidence="3">DSM 27989</strain>
    </source>
</reference>
<evidence type="ECO:0000313" key="5">
    <source>
        <dbReference type="Proteomes" id="UP000650994"/>
    </source>
</evidence>
<feature type="chain" id="PRO_5012206793" description="CarboxypepD_reg-like domain-containing protein" evidence="1">
    <location>
        <begin position="21"/>
        <end position="258"/>
    </location>
</feature>
<feature type="signal peptide" evidence="1">
    <location>
        <begin position="1"/>
        <end position="20"/>
    </location>
</feature>
<accession>A0A1M6YU51</accession>